<evidence type="ECO:0000256" key="3">
    <source>
        <dbReference type="ARBA" id="ARBA00023242"/>
    </source>
</evidence>
<dbReference type="PROSITE" id="PS51294">
    <property type="entry name" value="HTH_MYB"/>
    <property type="match status" value="1"/>
</dbReference>
<feature type="domain" description="HTH myb-type" evidence="5">
    <location>
        <begin position="47"/>
        <end position="107"/>
    </location>
</feature>
<dbReference type="Gene3D" id="1.10.10.60">
    <property type="entry name" value="Homeodomain-like"/>
    <property type="match status" value="1"/>
</dbReference>
<dbReference type="EMBL" id="CM035427">
    <property type="protein sequence ID" value="KAH7306959.1"/>
    <property type="molecule type" value="Genomic_DNA"/>
</dbReference>
<dbReference type="InterPro" id="IPR001005">
    <property type="entry name" value="SANT/Myb"/>
</dbReference>
<accession>A0A8T2S6X7</accession>
<dbReference type="SUPFAM" id="SSF46689">
    <property type="entry name" value="Homeodomain-like"/>
    <property type="match status" value="1"/>
</dbReference>
<feature type="compositionally biased region" description="Polar residues" evidence="4">
    <location>
        <begin position="211"/>
        <end position="236"/>
    </location>
</feature>
<evidence type="ECO:0000313" key="6">
    <source>
        <dbReference type="EMBL" id="KAH7306961.1"/>
    </source>
</evidence>
<dbReference type="OrthoDB" id="551907at2759"/>
<dbReference type="FunFam" id="1.10.10.60:FF:000002">
    <property type="entry name" value="Myb family transcription factor"/>
    <property type="match status" value="1"/>
</dbReference>
<dbReference type="Pfam" id="PF00249">
    <property type="entry name" value="Myb_DNA-binding"/>
    <property type="match status" value="1"/>
</dbReference>
<organism evidence="6 7">
    <name type="scientific">Ceratopteris richardii</name>
    <name type="common">Triangle waterfern</name>
    <dbReference type="NCBI Taxonomy" id="49495"/>
    <lineage>
        <taxon>Eukaryota</taxon>
        <taxon>Viridiplantae</taxon>
        <taxon>Streptophyta</taxon>
        <taxon>Embryophyta</taxon>
        <taxon>Tracheophyta</taxon>
        <taxon>Polypodiopsida</taxon>
        <taxon>Polypodiidae</taxon>
        <taxon>Polypodiales</taxon>
        <taxon>Pteridineae</taxon>
        <taxon>Pteridaceae</taxon>
        <taxon>Parkerioideae</taxon>
        <taxon>Ceratopteris</taxon>
    </lineage>
</organism>
<evidence type="ECO:0000259" key="5">
    <source>
        <dbReference type="PROSITE" id="PS51294"/>
    </source>
</evidence>
<evidence type="ECO:0000256" key="2">
    <source>
        <dbReference type="ARBA" id="ARBA00023163"/>
    </source>
</evidence>
<name>A0A8T2S6X7_CERRI</name>
<dbReference type="InterPro" id="IPR017930">
    <property type="entry name" value="Myb_dom"/>
</dbReference>
<evidence type="ECO:0000256" key="4">
    <source>
        <dbReference type="SAM" id="MobiDB-lite"/>
    </source>
</evidence>
<dbReference type="GO" id="GO:0003700">
    <property type="term" value="F:DNA-binding transcription factor activity"/>
    <property type="evidence" value="ECO:0007669"/>
    <property type="project" value="InterPro"/>
</dbReference>
<dbReference type="InterPro" id="IPR006447">
    <property type="entry name" value="Myb_dom_plants"/>
</dbReference>
<keyword evidence="3" id="KW-0539">Nucleus</keyword>
<sequence>MYQAKTFSTTNLVHHRSPGISEQHLAPIPSLPMGNEGGEIAARVAAASSKQRLRWTAELHERFVEAVTLLGGPDRATPKGVLRAMGVQGLTIYHVKSHLQKYRLAKYIPESGKEGEKSDGMAVISTNTDTSSSSQISEALRMQMEVQKRLLEQVEVQRHLQLRMEAQHKYLQKIIEEQQRLSVNVKPTAAPEQANGSKLPEPQTGERTAKNENQSRTVISASRDQNPGVSENNPRSTPAALQANVCLEEKSHEQSLIEAMESGGGPINHPCFKKARLANGNMEAVNTESSSYNGLQAKGPSLAKFP</sequence>
<dbReference type="Proteomes" id="UP000825935">
    <property type="component" value="Chromosome 22"/>
</dbReference>
<dbReference type="Pfam" id="PF14379">
    <property type="entry name" value="Myb_CC_LHEQLE"/>
    <property type="match status" value="1"/>
</dbReference>
<keyword evidence="1" id="KW-0805">Transcription regulation</keyword>
<dbReference type="EMBL" id="CM035427">
    <property type="protein sequence ID" value="KAH7306960.1"/>
    <property type="molecule type" value="Genomic_DNA"/>
</dbReference>
<dbReference type="AlphaFoldDB" id="A0A8T2S6X7"/>
<dbReference type="InterPro" id="IPR025756">
    <property type="entry name" value="Myb_CC_LHEQLE"/>
</dbReference>
<dbReference type="InterPro" id="IPR046955">
    <property type="entry name" value="PHR1-like"/>
</dbReference>
<gene>
    <name evidence="6" type="ORF">KP509_22G040100</name>
</gene>
<evidence type="ECO:0000256" key="1">
    <source>
        <dbReference type="ARBA" id="ARBA00023015"/>
    </source>
</evidence>
<reference evidence="6" key="1">
    <citation type="submission" date="2021-08" db="EMBL/GenBank/DDBJ databases">
        <title>WGS assembly of Ceratopteris richardii.</title>
        <authorList>
            <person name="Marchant D.B."/>
            <person name="Chen G."/>
            <person name="Jenkins J."/>
            <person name="Shu S."/>
            <person name="Leebens-Mack J."/>
            <person name="Grimwood J."/>
            <person name="Schmutz J."/>
            <person name="Soltis P."/>
            <person name="Soltis D."/>
            <person name="Chen Z.-H."/>
        </authorList>
    </citation>
    <scope>NUCLEOTIDE SEQUENCE</scope>
    <source>
        <strain evidence="6">Whitten #5841</strain>
        <tissue evidence="6">Leaf</tissue>
    </source>
</reference>
<feature type="region of interest" description="Disordered" evidence="4">
    <location>
        <begin position="187"/>
        <end position="237"/>
    </location>
</feature>
<dbReference type="EMBL" id="CM035427">
    <property type="protein sequence ID" value="KAH7306961.1"/>
    <property type="molecule type" value="Genomic_DNA"/>
</dbReference>
<keyword evidence="2" id="KW-0804">Transcription</keyword>
<protein>
    <recommendedName>
        <fullName evidence="5">HTH myb-type domain-containing protein</fullName>
    </recommendedName>
</protein>
<dbReference type="GO" id="GO:0003677">
    <property type="term" value="F:DNA binding"/>
    <property type="evidence" value="ECO:0007669"/>
    <property type="project" value="InterPro"/>
</dbReference>
<proteinExistence type="predicted"/>
<feature type="region of interest" description="Disordered" evidence="4">
    <location>
        <begin position="287"/>
        <end position="306"/>
    </location>
</feature>
<keyword evidence="7" id="KW-1185">Reference proteome</keyword>
<dbReference type="PANTHER" id="PTHR31499:SF79">
    <property type="entry name" value="HTH MYB-TYPE DOMAIN-CONTAINING PROTEIN"/>
    <property type="match status" value="1"/>
</dbReference>
<dbReference type="NCBIfam" id="TIGR01557">
    <property type="entry name" value="myb_SHAQKYF"/>
    <property type="match status" value="1"/>
</dbReference>
<dbReference type="PANTHER" id="PTHR31499">
    <property type="entry name" value="MYB FAMILY TRANSCRIPTION FACTOR PHL11"/>
    <property type="match status" value="1"/>
</dbReference>
<comment type="caution">
    <text evidence="6">The sequence shown here is derived from an EMBL/GenBank/DDBJ whole genome shotgun (WGS) entry which is preliminary data.</text>
</comment>
<dbReference type="InterPro" id="IPR009057">
    <property type="entry name" value="Homeodomain-like_sf"/>
</dbReference>
<evidence type="ECO:0000313" key="7">
    <source>
        <dbReference type="Proteomes" id="UP000825935"/>
    </source>
</evidence>